<dbReference type="PANTHER" id="PTHR42924">
    <property type="entry name" value="EXONUCLEASE"/>
    <property type="match status" value="1"/>
</dbReference>
<dbReference type="Pfam" id="PF02811">
    <property type="entry name" value="PHP"/>
    <property type="match status" value="1"/>
</dbReference>
<reference evidence="2 3" key="1">
    <citation type="submission" date="2018-09" db="EMBL/GenBank/DDBJ databases">
        <title>Genomic Encyclopedia of Archaeal and Bacterial Type Strains, Phase II (KMG-II): from individual species to whole genera.</title>
        <authorList>
            <person name="Goeker M."/>
        </authorList>
    </citation>
    <scope>NUCLEOTIDE SEQUENCE [LARGE SCALE GENOMIC DNA]</scope>
    <source>
        <strain evidence="2 3">DSM 21950</strain>
    </source>
</reference>
<name>A0A419WTE8_9BACT</name>
<keyword evidence="3" id="KW-1185">Reference proteome</keyword>
<dbReference type="InterPro" id="IPR003141">
    <property type="entry name" value="Pol/His_phosphatase_N"/>
</dbReference>
<dbReference type="Gene3D" id="3.40.50.300">
    <property type="entry name" value="P-loop containing nucleotide triphosphate hydrolases"/>
    <property type="match status" value="2"/>
</dbReference>
<dbReference type="InterPro" id="IPR054787">
    <property type="entry name" value="TrlF_ATPase"/>
</dbReference>
<evidence type="ECO:0000313" key="3">
    <source>
        <dbReference type="Proteomes" id="UP000284531"/>
    </source>
</evidence>
<feature type="domain" description="Polymerase/histidinol phosphatase N-terminal" evidence="1">
    <location>
        <begin position="15"/>
        <end position="84"/>
    </location>
</feature>
<dbReference type="GO" id="GO:0004534">
    <property type="term" value="F:5'-3' RNA exonuclease activity"/>
    <property type="evidence" value="ECO:0007669"/>
    <property type="project" value="TreeGrafter"/>
</dbReference>
<dbReference type="SUPFAM" id="SSF52540">
    <property type="entry name" value="P-loop containing nucleoside triphosphate hydrolases"/>
    <property type="match status" value="1"/>
</dbReference>
<dbReference type="Proteomes" id="UP000284531">
    <property type="component" value="Unassembled WGS sequence"/>
</dbReference>
<dbReference type="InterPro" id="IPR004013">
    <property type="entry name" value="PHP_dom"/>
</dbReference>
<dbReference type="NCBIfam" id="NF045780">
    <property type="entry name" value="TrlF_fam_ATP"/>
    <property type="match status" value="1"/>
</dbReference>
<comment type="caution">
    <text evidence="2">The sequence shown here is derived from an EMBL/GenBank/DDBJ whole genome shotgun (WGS) entry which is preliminary data.</text>
</comment>
<dbReference type="GO" id="GO:0035312">
    <property type="term" value="F:5'-3' DNA exonuclease activity"/>
    <property type="evidence" value="ECO:0007669"/>
    <property type="project" value="TreeGrafter"/>
</dbReference>
<dbReference type="InterPro" id="IPR016195">
    <property type="entry name" value="Pol/histidinol_Pase-like"/>
</dbReference>
<proteinExistence type="predicted"/>
<dbReference type="PANTHER" id="PTHR42924:SF3">
    <property type="entry name" value="POLYMERASE_HISTIDINOL PHOSPHATASE N-TERMINAL DOMAIN-CONTAINING PROTEIN"/>
    <property type="match status" value="1"/>
</dbReference>
<dbReference type="AlphaFoldDB" id="A0A419WTE8"/>
<accession>A0A419WTE8</accession>
<dbReference type="OrthoDB" id="9791620at2"/>
<gene>
    <name evidence="2" type="ORF">BXY64_3612</name>
</gene>
<dbReference type="InterPro" id="IPR027417">
    <property type="entry name" value="P-loop_NTPase"/>
</dbReference>
<organism evidence="2 3">
    <name type="scientific">Marinifilum flexuosum</name>
    <dbReference type="NCBI Taxonomy" id="1117708"/>
    <lineage>
        <taxon>Bacteria</taxon>
        <taxon>Pseudomonadati</taxon>
        <taxon>Bacteroidota</taxon>
        <taxon>Bacteroidia</taxon>
        <taxon>Marinilabiliales</taxon>
        <taxon>Marinifilaceae</taxon>
    </lineage>
</organism>
<dbReference type="InterPro" id="IPR052018">
    <property type="entry name" value="PHP_domain"/>
</dbReference>
<evidence type="ECO:0000259" key="1">
    <source>
        <dbReference type="SMART" id="SM00481"/>
    </source>
</evidence>
<evidence type="ECO:0000313" key="2">
    <source>
        <dbReference type="EMBL" id="RKD98749.1"/>
    </source>
</evidence>
<dbReference type="RefSeq" id="WP_120241324.1">
    <property type="nucleotide sequence ID" value="NZ_RAPQ01000011.1"/>
</dbReference>
<protein>
    <submittedName>
        <fullName evidence="2">AAA domain-containing protein</fullName>
    </submittedName>
</protein>
<dbReference type="EMBL" id="RAPQ01000011">
    <property type="protein sequence ID" value="RKD98749.1"/>
    <property type="molecule type" value="Genomic_DNA"/>
</dbReference>
<dbReference type="Gene3D" id="3.20.20.140">
    <property type="entry name" value="Metal-dependent hydrolases"/>
    <property type="match status" value="1"/>
</dbReference>
<dbReference type="SUPFAM" id="SSF89550">
    <property type="entry name" value="PHP domain-like"/>
    <property type="match status" value="1"/>
</dbReference>
<dbReference type="SMART" id="SM00481">
    <property type="entry name" value="POLIIIAc"/>
    <property type="match status" value="1"/>
</dbReference>
<sequence>MTYKIEFKGTRWYKCDFHIHTTASECFQDKEITAKQWVDKAIEKGLDCVAITDHNSSLGIDEIKEAAKEYGLTVFPGVELTCDTSKIHLLILFDTDKTSADVNYFLARTDIKSEDYGKQGTITTKSILQIAELAQNDGALVIPAHIDEYNGLGAISVDILKKLYSDYGINAVQVVHKEFLERGFQITGNSELKALLNNYYSNPNPAIDDATIKEWYTPVKYALEANLGILTFSDNPHEPNNSKHGLWGIGEKYSWIKMDKSPSLEGLRQAFLLPDFRVKNMFDSEDRPYILPDLWIKSLRISNTTVTDDSHPLQVEFSPQLNTIIGGRGSGKSSILRFIRGVFNRNEDIQTLNDILNDQVEFYKKTDNRTKKGVLTDTSVVEVEFVRNEELYKVSAENITSSTSQDISIFKFNYSLGDWEVEDSEGFIDFLQFEQYSQKQIYEIAQEPNSLRERIDNSIENFVQLKRDRQLLRTSFLEKAATLRTKYQQIAGKGKLQTEIKDIEEQIRKYQQSGISQLLTGREKFTTQKSTISNFMNKLKEKEDSLITLINDFQLEDINYVTFDKIHSDELSLYSKDTIDTFIQIKQGLENQRVKLNKARVDFSNNVVKSQWKKDFDVNQAELETKKQELEKAGINDIANFEKLNAAKEAKEKELASVVIIEQSIAQEIAQKDSFQEQYLLKTKEITSLRQSFVAQNMQDDRVKVSVKPFRNKTDFENKLRSILQRPNSYDTDIDNLISLCFQGNVEQKIKSVRKVFKDILAETTVTDVVISGHFINLVKGLSNEQIDEIELLLPEDEIEIQYKPTGASTFKPLSTASAGQKTTAILTFILSQGLIPLILDQPEDDLDNRLVYELVVDRLNKAKDHRQIIVVTHNANIPVNGDSEFIISMNSESKKLSKICSGSVEKAEIKKEICDVMEGSEKAFKMRYRRYEHIR</sequence>